<evidence type="ECO:0000256" key="1">
    <source>
        <dbReference type="ARBA" id="ARBA00011903"/>
    </source>
</evidence>
<feature type="region of interest" description="Disordered" evidence="10">
    <location>
        <begin position="126"/>
        <end position="158"/>
    </location>
</feature>
<keyword evidence="3 9" id="KW-0547">Nucleotide-binding</keyword>
<feature type="compositionally biased region" description="Polar residues" evidence="10">
    <location>
        <begin position="1"/>
        <end position="10"/>
    </location>
</feature>
<keyword evidence="7" id="KW-0829">Tyrosine-protein kinase</keyword>
<dbReference type="PRINTS" id="PR00109">
    <property type="entry name" value="TYRKINASE"/>
</dbReference>
<feature type="compositionally biased region" description="Low complexity" evidence="10">
    <location>
        <begin position="202"/>
        <end position="221"/>
    </location>
</feature>
<evidence type="ECO:0000256" key="6">
    <source>
        <dbReference type="ARBA" id="ARBA00022999"/>
    </source>
</evidence>
<dbReference type="GO" id="GO:0002009">
    <property type="term" value="P:morphogenesis of an epithelium"/>
    <property type="evidence" value="ECO:0007669"/>
    <property type="project" value="UniProtKB-ARBA"/>
</dbReference>
<evidence type="ECO:0000256" key="9">
    <source>
        <dbReference type="PROSITE-ProRule" id="PRU10141"/>
    </source>
</evidence>
<feature type="domain" description="Protein kinase" evidence="11">
    <location>
        <begin position="437"/>
        <end position="689"/>
    </location>
</feature>
<name>A0A4Y7NLW2_9CRUS</name>
<dbReference type="CDD" id="cd05034">
    <property type="entry name" value="PTKc_Src_like"/>
    <property type="match status" value="1"/>
</dbReference>
<evidence type="ECO:0000256" key="3">
    <source>
        <dbReference type="ARBA" id="ARBA00022741"/>
    </source>
</evidence>
<dbReference type="GO" id="GO:2000036">
    <property type="term" value="P:regulation of stem cell population maintenance"/>
    <property type="evidence" value="ECO:0007669"/>
    <property type="project" value="UniProtKB-ARBA"/>
</dbReference>
<dbReference type="AlphaFoldDB" id="A0A4Y7NLW2"/>
<dbReference type="InterPro" id="IPR007282">
    <property type="entry name" value="NOT2/3/5_C"/>
</dbReference>
<dbReference type="InterPro" id="IPR020635">
    <property type="entry name" value="Tyr_kinase_cat_dom"/>
</dbReference>
<dbReference type="GO" id="GO:0005524">
    <property type="term" value="F:ATP binding"/>
    <property type="evidence" value="ECO:0007669"/>
    <property type="project" value="UniProtKB-UniRule"/>
</dbReference>
<dbReference type="PANTHER" id="PTHR24418">
    <property type="entry name" value="TYROSINE-PROTEIN KINASE"/>
    <property type="match status" value="1"/>
</dbReference>
<evidence type="ECO:0000313" key="12">
    <source>
        <dbReference type="EMBL" id="SVE94241.1"/>
    </source>
</evidence>
<keyword evidence="5 9" id="KW-0067">ATP-binding</keyword>
<protein>
    <recommendedName>
        <fullName evidence="1">non-specific protein-tyrosine kinase</fullName>
        <ecNumber evidence="1">2.7.10.2</ecNumber>
    </recommendedName>
</protein>
<dbReference type="EC" id="2.7.10.2" evidence="1"/>
<accession>A0A4Y7NLW2</accession>
<dbReference type="FunFam" id="1.10.510.10:FF:002442">
    <property type="entry name" value="Uncharacterized protein"/>
    <property type="match status" value="1"/>
</dbReference>
<dbReference type="SUPFAM" id="SSF56112">
    <property type="entry name" value="Protein kinase-like (PK-like)"/>
    <property type="match status" value="1"/>
</dbReference>
<feature type="compositionally biased region" description="Polar residues" evidence="10">
    <location>
        <begin position="136"/>
        <end position="158"/>
    </location>
</feature>
<reference evidence="12" key="1">
    <citation type="submission" date="2018-08" db="EMBL/GenBank/DDBJ databases">
        <authorList>
            <person name="Cornetti L."/>
        </authorList>
    </citation>
    <scope>NUCLEOTIDE SEQUENCE</scope>
    <source>
        <strain evidence="12">OM-SAIQ-clone2</strain>
    </source>
</reference>
<keyword evidence="6" id="KW-0727">SH2 domain</keyword>
<dbReference type="InterPro" id="IPR050198">
    <property type="entry name" value="Non-receptor_tyrosine_kinases"/>
</dbReference>
<dbReference type="FunFam" id="3.30.200.20:FF:000053">
    <property type="entry name" value="Tyrosine-protein kinase"/>
    <property type="match status" value="1"/>
</dbReference>
<dbReference type="Pfam" id="PF07714">
    <property type="entry name" value="PK_Tyr_Ser-Thr"/>
    <property type="match status" value="1"/>
</dbReference>
<gene>
    <name evidence="12" type="primary">EOG090X06CC</name>
</gene>
<evidence type="ECO:0000256" key="8">
    <source>
        <dbReference type="ARBA" id="ARBA00051245"/>
    </source>
</evidence>
<feature type="compositionally biased region" description="Polar residues" evidence="10">
    <location>
        <begin position="17"/>
        <end position="31"/>
    </location>
</feature>
<evidence type="ECO:0000256" key="2">
    <source>
        <dbReference type="ARBA" id="ARBA00022679"/>
    </source>
</evidence>
<dbReference type="GO" id="GO:0030036">
    <property type="term" value="P:actin cytoskeleton organization"/>
    <property type="evidence" value="ECO:0007669"/>
    <property type="project" value="UniProtKB-ARBA"/>
</dbReference>
<dbReference type="SMART" id="SM00219">
    <property type="entry name" value="TyrKc"/>
    <property type="match status" value="1"/>
</dbReference>
<organism evidence="12">
    <name type="scientific">Simocephalus serrulatus</name>
    <dbReference type="NCBI Taxonomy" id="117539"/>
    <lineage>
        <taxon>Eukaryota</taxon>
        <taxon>Metazoa</taxon>
        <taxon>Ecdysozoa</taxon>
        <taxon>Arthropoda</taxon>
        <taxon>Crustacea</taxon>
        <taxon>Branchiopoda</taxon>
        <taxon>Diplostraca</taxon>
        <taxon>Cladocera</taxon>
        <taxon>Anomopoda</taxon>
        <taxon>Daphniidae</taxon>
        <taxon>Simocephalus</taxon>
    </lineage>
</organism>
<evidence type="ECO:0000256" key="7">
    <source>
        <dbReference type="ARBA" id="ARBA00023137"/>
    </source>
</evidence>
<dbReference type="EMBL" id="LR024622">
    <property type="protein sequence ID" value="SVE94241.1"/>
    <property type="molecule type" value="mRNA"/>
</dbReference>
<dbReference type="FunFam" id="2.30.30.1020:FF:000005">
    <property type="entry name" value="Regena, isoform C"/>
    <property type="match status" value="1"/>
</dbReference>
<dbReference type="Gene3D" id="1.10.510.10">
    <property type="entry name" value="Transferase(Phosphotransferase) domain 1"/>
    <property type="match status" value="1"/>
</dbReference>
<dbReference type="Pfam" id="PF04153">
    <property type="entry name" value="NOT2_3_5_C"/>
    <property type="match status" value="1"/>
</dbReference>
<dbReference type="GO" id="GO:0007435">
    <property type="term" value="P:salivary gland morphogenesis"/>
    <property type="evidence" value="ECO:0007669"/>
    <property type="project" value="UniProtKB-ARBA"/>
</dbReference>
<feature type="region of interest" description="Disordered" evidence="10">
    <location>
        <begin position="1"/>
        <end position="36"/>
    </location>
</feature>
<keyword evidence="4" id="KW-0418">Kinase</keyword>
<dbReference type="InterPro" id="IPR001245">
    <property type="entry name" value="Ser-Thr/Tyr_kinase_cat_dom"/>
</dbReference>
<dbReference type="InterPro" id="IPR038635">
    <property type="entry name" value="CCR4-NOT_su2/3/5_C_sf"/>
</dbReference>
<dbReference type="Gene3D" id="3.30.200.20">
    <property type="entry name" value="Phosphorylase Kinase, domain 1"/>
    <property type="match status" value="1"/>
</dbReference>
<proteinExistence type="evidence at transcript level"/>
<dbReference type="GO" id="GO:0004715">
    <property type="term" value="F:non-membrane spanning protein tyrosine kinase activity"/>
    <property type="evidence" value="ECO:0007669"/>
    <property type="project" value="UniProtKB-EC"/>
</dbReference>
<evidence type="ECO:0000256" key="4">
    <source>
        <dbReference type="ARBA" id="ARBA00022777"/>
    </source>
</evidence>
<dbReference type="Gene3D" id="2.30.30.1020">
    <property type="entry name" value="CCR4-NOT complex subunit 2/3/5, C-terminal domain"/>
    <property type="match status" value="1"/>
</dbReference>
<feature type="binding site" evidence="9">
    <location>
        <position position="465"/>
    </location>
    <ligand>
        <name>ATP</name>
        <dbReference type="ChEBI" id="CHEBI:30616"/>
    </ligand>
</feature>
<evidence type="ECO:0000256" key="5">
    <source>
        <dbReference type="ARBA" id="ARBA00022840"/>
    </source>
</evidence>
<dbReference type="GO" id="GO:0006355">
    <property type="term" value="P:regulation of DNA-templated transcription"/>
    <property type="evidence" value="ECO:0007669"/>
    <property type="project" value="InterPro"/>
</dbReference>
<dbReference type="PROSITE" id="PS00109">
    <property type="entry name" value="PROTEIN_KINASE_TYR"/>
    <property type="match status" value="1"/>
</dbReference>
<feature type="region of interest" description="Disordered" evidence="10">
    <location>
        <begin position="171"/>
        <end position="235"/>
    </location>
</feature>
<feature type="compositionally biased region" description="Polar residues" evidence="10">
    <location>
        <begin position="186"/>
        <end position="201"/>
    </location>
</feature>
<dbReference type="PROSITE" id="PS00107">
    <property type="entry name" value="PROTEIN_KINASE_ATP"/>
    <property type="match status" value="1"/>
</dbReference>
<dbReference type="PROSITE" id="PS50011">
    <property type="entry name" value="PROTEIN_KINASE_DOM"/>
    <property type="match status" value="1"/>
</dbReference>
<dbReference type="InterPro" id="IPR008266">
    <property type="entry name" value="Tyr_kinase_AS"/>
</dbReference>
<dbReference type="InterPro" id="IPR000719">
    <property type="entry name" value="Prot_kinase_dom"/>
</dbReference>
<keyword evidence="2" id="KW-0808">Transferase</keyword>
<dbReference type="InterPro" id="IPR011009">
    <property type="entry name" value="Kinase-like_dom_sf"/>
</dbReference>
<sequence>MSHLSIQQPPRNLPVTGPTTGGQLTSPNRSGGNILPQMGNNQRIGVLGQRAVGDKRPSIGYGQSMIGGSYFNLPASAAPSGLGPAGLAGVRGAFQGLAHGQGAQSQGVQGLQMPFGMPLGMDGSLAPPSLDLSEFPSLTNRSMGPNENGGSSSLTGRSNYVGIIKTPASETTEFTMSNEDFPALPGTQNNDNNTSTGSGAETSKVSNTSTSSSSVSNTNLNHSKRGLQISSDGKVTNIPNNMVADQFGMAGLLTFIRVAESDSNLVSLALGSDLTTLGLNLNSPEPLYNNFGGPWAENPCRPQDIDFHVPPEYLTNAVIRDKLAPVKLNRYQEDLLFYLFYTNVGDTMQLAASLELYNRDWRYHKEERLWITRVPGMPLLEKTGTYERGTYYCFDPNNWRKVAKEMFVEYERLEDRPRDLQMPAMTRDKWEIDRAELEFIRKLGSGNFGEVWYGKWRHAYDVAIKTVKAGNMSSSDFLQEASIMKKFRHPNLVALYAVCSKEEPIFIVTEYMNKGSLLELLRRDEGKALTFMELVYIGAQVASGMSYLETRQLIHRDLAARNVLVSDGCVAKICDFGLARLIKDNEYCPTAGTRFPVKWTAPEAALCGRFSIKSDVWSFGVLLMELFTYGQVPYPGMHNREVIENVEKGYRMPKPVNNPLPDALYRLMLSCWEAEPDKRPTFEFLYHFLEDFNITSEVPYREVND</sequence>
<comment type="catalytic activity">
    <reaction evidence="8">
        <text>L-tyrosyl-[protein] + ATP = O-phospho-L-tyrosyl-[protein] + ADP + H(+)</text>
        <dbReference type="Rhea" id="RHEA:10596"/>
        <dbReference type="Rhea" id="RHEA-COMP:10136"/>
        <dbReference type="Rhea" id="RHEA-COMP:20101"/>
        <dbReference type="ChEBI" id="CHEBI:15378"/>
        <dbReference type="ChEBI" id="CHEBI:30616"/>
        <dbReference type="ChEBI" id="CHEBI:46858"/>
        <dbReference type="ChEBI" id="CHEBI:61978"/>
        <dbReference type="ChEBI" id="CHEBI:456216"/>
        <dbReference type="EC" id="2.7.10.2"/>
    </reaction>
</comment>
<evidence type="ECO:0000259" key="11">
    <source>
        <dbReference type="PROSITE" id="PS50011"/>
    </source>
</evidence>
<evidence type="ECO:0000256" key="10">
    <source>
        <dbReference type="SAM" id="MobiDB-lite"/>
    </source>
</evidence>
<dbReference type="InterPro" id="IPR017441">
    <property type="entry name" value="Protein_kinase_ATP_BS"/>
</dbReference>